<evidence type="ECO:0008006" key="5">
    <source>
        <dbReference type="Google" id="ProtNLM"/>
    </source>
</evidence>
<dbReference type="PANTHER" id="PTHR33493">
    <property type="entry name" value="LATE EMBRYOGENESIS ABUNDANT PROTEIN 6-RELATED"/>
    <property type="match status" value="1"/>
</dbReference>
<name>A0AA88UZI0_9ASTE</name>
<dbReference type="Proteomes" id="UP001188597">
    <property type="component" value="Unassembled WGS sequence"/>
</dbReference>
<keyword evidence="4" id="KW-1185">Reference proteome</keyword>
<feature type="region of interest" description="Disordered" evidence="2">
    <location>
        <begin position="64"/>
        <end position="173"/>
    </location>
</feature>
<evidence type="ECO:0000256" key="2">
    <source>
        <dbReference type="SAM" id="MobiDB-lite"/>
    </source>
</evidence>
<evidence type="ECO:0000256" key="1">
    <source>
        <dbReference type="ARBA" id="ARBA00010975"/>
    </source>
</evidence>
<dbReference type="InterPro" id="IPR005513">
    <property type="entry name" value="LEA_1"/>
</dbReference>
<feature type="compositionally biased region" description="Polar residues" evidence="2">
    <location>
        <begin position="104"/>
        <end position="113"/>
    </location>
</feature>
<organism evidence="3 4">
    <name type="scientific">Escallonia herrerae</name>
    <dbReference type="NCBI Taxonomy" id="1293975"/>
    <lineage>
        <taxon>Eukaryota</taxon>
        <taxon>Viridiplantae</taxon>
        <taxon>Streptophyta</taxon>
        <taxon>Embryophyta</taxon>
        <taxon>Tracheophyta</taxon>
        <taxon>Spermatophyta</taxon>
        <taxon>Magnoliopsida</taxon>
        <taxon>eudicotyledons</taxon>
        <taxon>Gunneridae</taxon>
        <taxon>Pentapetalae</taxon>
        <taxon>asterids</taxon>
        <taxon>campanulids</taxon>
        <taxon>Escalloniales</taxon>
        <taxon>Escalloniaceae</taxon>
        <taxon>Escallonia</taxon>
    </lineage>
</organism>
<dbReference type="Pfam" id="PF03760">
    <property type="entry name" value="LEA_1"/>
    <property type="match status" value="1"/>
</dbReference>
<evidence type="ECO:0000313" key="4">
    <source>
        <dbReference type="Proteomes" id="UP001188597"/>
    </source>
</evidence>
<accession>A0AA88UZI0</accession>
<proteinExistence type="inferred from homology"/>
<sequence>MQSGKSPAAAAMETAANIAASAKSGLEKTKAVVEEKVEKLTASDPVDKDMATLRKEDKIRWAELKKQEAYSQNAVASVDPSQGYTAEADPTDYPPRHDAKPGHGTSQRRTGNQLPARPDHGPTQHVQPPAHVTEDVVGSHYPVGTSVGVIGSQQPVGVNTGLGRTPVRDTKIG</sequence>
<dbReference type="EMBL" id="JAVXUP010003477">
    <property type="protein sequence ID" value="KAK2998842.1"/>
    <property type="molecule type" value="Genomic_DNA"/>
</dbReference>
<feature type="compositionally biased region" description="Polar residues" evidence="2">
    <location>
        <begin position="69"/>
        <end position="84"/>
    </location>
</feature>
<evidence type="ECO:0000313" key="3">
    <source>
        <dbReference type="EMBL" id="KAK2998842.1"/>
    </source>
</evidence>
<dbReference type="AlphaFoldDB" id="A0AA88UZI0"/>
<gene>
    <name evidence="3" type="ORF">RJ639_023521</name>
</gene>
<comment type="similarity">
    <text evidence="1">Belongs to the LEA type 1 family.</text>
</comment>
<reference evidence="3" key="1">
    <citation type="submission" date="2022-12" db="EMBL/GenBank/DDBJ databases">
        <title>Draft genome assemblies for two species of Escallonia (Escalloniales).</title>
        <authorList>
            <person name="Chanderbali A."/>
            <person name="Dervinis C."/>
            <person name="Anghel I."/>
            <person name="Soltis D."/>
            <person name="Soltis P."/>
            <person name="Zapata F."/>
        </authorList>
    </citation>
    <scope>NUCLEOTIDE SEQUENCE</scope>
    <source>
        <strain evidence="3">UCBG64.0493</strain>
        <tissue evidence="3">Leaf</tissue>
    </source>
</reference>
<comment type="caution">
    <text evidence="3">The sequence shown here is derived from an EMBL/GenBank/DDBJ whole genome shotgun (WGS) entry which is preliminary data.</text>
</comment>
<dbReference type="PANTHER" id="PTHR33493:SF2">
    <property type="entry name" value="LATE EMBRYOGENESIS ABUNDANT PROTEIN 46"/>
    <property type="match status" value="1"/>
</dbReference>
<dbReference type="GO" id="GO:0009793">
    <property type="term" value="P:embryo development ending in seed dormancy"/>
    <property type="evidence" value="ECO:0007669"/>
    <property type="project" value="InterPro"/>
</dbReference>
<protein>
    <recommendedName>
        <fullName evidence="5">Seed maturation protein</fullName>
    </recommendedName>
</protein>